<dbReference type="SUPFAM" id="SSF52091">
    <property type="entry name" value="SpoIIaa-like"/>
    <property type="match status" value="1"/>
</dbReference>
<dbReference type="InterPro" id="IPR002645">
    <property type="entry name" value="STAS_dom"/>
</dbReference>
<evidence type="ECO:0000313" key="3">
    <source>
        <dbReference type="Proteomes" id="UP000318626"/>
    </source>
</evidence>
<dbReference type="CDD" id="cd07043">
    <property type="entry name" value="STAS_anti-anti-sigma_factors"/>
    <property type="match status" value="1"/>
</dbReference>
<gene>
    <name evidence="2" type="ORF">Pan97_52620</name>
</gene>
<dbReference type="PROSITE" id="PS50801">
    <property type="entry name" value="STAS"/>
    <property type="match status" value="1"/>
</dbReference>
<dbReference type="Proteomes" id="UP000318626">
    <property type="component" value="Chromosome"/>
</dbReference>
<dbReference type="AlphaFoldDB" id="A0A518CG34"/>
<organism evidence="2 3">
    <name type="scientific">Bremerella volcania</name>
    <dbReference type="NCBI Taxonomy" id="2527984"/>
    <lineage>
        <taxon>Bacteria</taxon>
        <taxon>Pseudomonadati</taxon>
        <taxon>Planctomycetota</taxon>
        <taxon>Planctomycetia</taxon>
        <taxon>Pirellulales</taxon>
        <taxon>Pirellulaceae</taxon>
        <taxon>Bremerella</taxon>
    </lineage>
</organism>
<sequence length="130" mass="14561">MNAKVSHSLVSFEQVDDVHVVTPLISNMRDANNCLTIRELFIDYGRSRHPEKVLIDLSHVRFMSSVGVRVLVALLREVCEVQGRIMVCSLNGELRGVLFVCSLISDDMNQPGPLEVATNREDGLDRLRSP</sequence>
<name>A0A518CG34_9BACT</name>
<reference evidence="3" key="1">
    <citation type="submission" date="2019-02" db="EMBL/GenBank/DDBJ databases">
        <title>Deep-cultivation of Planctomycetes and their phenomic and genomic characterization uncovers novel biology.</title>
        <authorList>
            <person name="Wiegand S."/>
            <person name="Jogler M."/>
            <person name="Boedeker C."/>
            <person name="Pinto D."/>
            <person name="Vollmers J."/>
            <person name="Rivas-Marin E."/>
            <person name="Kohn T."/>
            <person name="Peeters S.H."/>
            <person name="Heuer A."/>
            <person name="Rast P."/>
            <person name="Oberbeckmann S."/>
            <person name="Bunk B."/>
            <person name="Jeske O."/>
            <person name="Meyerdierks A."/>
            <person name="Storesund J.E."/>
            <person name="Kallscheuer N."/>
            <person name="Luecker S."/>
            <person name="Lage O.M."/>
            <person name="Pohl T."/>
            <person name="Merkel B.J."/>
            <person name="Hornburger P."/>
            <person name="Mueller R.-W."/>
            <person name="Bruemmer F."/>
            <person name="Labrenz M."/>
            <person name="Spormann A.M."/>
            <person name="Op den Camp H."/>
            <person name="Overmann J."/>
            <person name="Amann R."/>
            <person name="Jetten M.S.M."/>
            <person name="Mascher T."/>
            <person name="Medema M.H."/>
            <person name="Devos D.P."/>
            <person name="Kaster A.-K."/>
            <person name="Ovreas L."/>
            <person name="Rohde M."/>
            <person name="Galperin M.Y."/>
            <person name="Jogler C."/>
        </authorList>
    </citation>
    <scope>NUCLEOTIDE SEQUENCE [LARGE SCALE GENOMIC DNA]</scope>
    <source>
        <strain evidence="3">Pan97</strain>
    </source>
</reference>
<dbReference type="InterPro" id="IPR036513">
    <property type="entry name" value="STAS_dom_sf"/>
</dbReference>
<evidence type="ECO:0000313" key="2">
    <source>
        <dbReference type="EMBL" id="QDU78179.1"/>
    </source>
</evidence>
<proteinExistence type="predicted"/>
<dbReference type="Pfam" id="PF01740">
    <property type="entry name" value="STAS"/>
    <property type="match status" value="1"/>
</dbReference>
<protein>
    <submittedName>
        <fullName evidence="2">STAS domain protein</fullName>
    </submittedName>
</protein>
<dbReference type="EMBL" id="CP036289">
    <property type="protein sequence ID" value="QDU78179.1"/>
    <property type="molecule type" value="Genomic_DNA"/>
</dbReference>
<dbReference type="RefSeq" id="WP_144977798.1">
    <property type="nucleotide sequence ID" value="NZ_CP036289.1"/>
</dbReference>
<evidence type="ECO:0000259" key="1">
    <source>
        <dbReference type="PROSITE" id="PS50801"/>
    </source>
</evidence>
<dbReference type="OrthoDB" id="274111at2"/>
<keyword evidence="3" id="KW-1185">Reference proteome</keyword>
<accession>A0A518CG34</accession>
<feature type="domain" description="STAS" evidence="1">
    <location>
        <begin position="53"/>
        <end position="127"/>
    </location>
</feature>
<dbReference type="Gene3D" id="3.30.750.24">
    <property type="entry name" value="STAS domain"/>
    <property type="match status" value="1"/>
</dbReference>
<dbReference type="KEGG" id="bvo:Pan97_52620"/>